<dbReference type="InterPro" id="IPR027417">
    <property type="entry name" value="P-loop_NTPase"/>
</dbReference>
<comment type="subcellular location">
    <subcellularLocation>
        <location evidence="1">Cell membrane</location>
        <topology evidence="1">Peripheral membrane protein</topology>
        <orientation evidence="1">Cytoplasmic side</orientation>
    </subcellularLocation>
    <subcellularLocation>
        <location evidence="2">Endosome membrane</location>
        <topology evidence="2">Peripheral membrane protein</topology>
    </subcellularLocation>
</comment>
<evidence type="ECO:0000313" key="14">
    <source>
        <dbReference type="Proteomes" id="UP001314263"/>
    </source>
</evidence>
<dbReference type="Pfam" id="PF16880">
    <property type="entry name" value="EHD_N"/>
    <property type="match status" value="1"/>
</dbReference>
<dbReference type="GO" id="GO:0010008">
    <property type="term" value="C:endosome membrane"/>
    <property type="evidence" value="ECO:0007669"/>
    <property type="project" value="UniProtKB-SubCell"/>
</dbReference>
<dbReference type="InterPro" id="IPR011992">
    <property type="entry name" value="EF-hand-dom_pair"/>
</dbReference>
<dbReference type="Gene3D" id="3.40.50.300">
    <property type="entry name" value="P-loop containing nucleotide triphosphate hydrolases"/>
    <property type="match status" value="1"/>
</dbReference>
<evidence type="ECO:0000256" key="4">
    <source>
        <dbReference type="ARBA" id="ARBA00022723"/>
    </source>
</evidence>
<evidence type="ECO:0000256" key="8">
    <source>
        <dbReference type="ARBA" id="ARBA00023136"/>
    </source>
</evidence>
<dbReference type="GO" id="GO:0005525">
    <property type="term" value="F:GTP binding"/>
    <property type="evidence" value="ECO:0007669"/>
    <property type="project" value="InterPro"/>
</dbReference>
<feature type="domain" description="Dynamin-type G" evidence="12">
    <location>
        <begin position="247"/>
        <end position="482"/>
    </location>
</feature>
<dbReference type="EMBL" id="CAUYUE010000008">
    <property type="protein sequence ID" value="CAK0783357.1"/>
    <property type="molecule type" value="Genomic_DNA"/>
</dbReference>
<dbReference type="InterPro" id="IPR002048">
    <property type="entry name" value="EF_hand_dom"/>
</dbReference>
<protein>
    <submittedName>
        <fullName evidence="13">Uncharacterized protein</fullName>
    </submittedName>
</protein>
<accession>A0AAV1IAX0</accession>
<dbReference type="InterPro" id="IPR031692">
    <property type="entry name" value="EHD_N"/>
</dbReference>
<dbReference type="Proteomes" id="UP001314263">
    <property type="component" value="Unassembled WGS sequence"/>
</dbReference>
<keyword evidence="8" id="KW-0472">Membrane</keyword>
<evidence type="ECO:0000256" key="5">
    <source>
        <dbReference type="ARBA" id="ARBA00022741"/>
    </source>
</evidence>
<sequence>MARNPFGADQTLPRNLDNERDYALWFRIADTDSDGRLTGGDAVRFFERSGLHRELLAKVWSLADNSRRGYLDVKGFNKAMDLISVAQKTGEVSADAYTEAYHQAQGMLPPPQMMGIEEMVDRLQLADAESNPFASEGNGDASHKAVDGAYSGAPSPGPGGQFRPPAIVPPAPSPPRSVTSTPNTLTPSSTRKSGWGRTKTKKSRLSTAECTSIVEGLKVIYFGKIRPLEETYKFGAFFSSYLNESDFYAKPSVLLLGQYSTGKTTFIKHLLGREYPGIHIGPEPTTDRFVVVMGGMEERRTPGNTLIVQPDKPYQGLSQYGNGFLAKFEAAACPNQLLEEVTLVDTPGVLSGEKQRIERTYDFIEVCGWFAARCDLILLLFDPAKLDISDEMKQVIQSLKGHDDKVRVVLNKADQVDMQQLMRVYGALMWSLGKVFRSPEVCKVYIGSFNADKPVRSDLNPAGVELFEKEQSDLLQDLYDIPQRACDRKVNEFVKRVRAAKIHTLIMGHLRKQMPAMMGKQKAQEKLLRELAAQFSHVQREHHLPAGDFPDVNRYREILSGYDISAFPKLREKDVKALEDTLSIDIPTLVKQFDNPYGA</sequence>
<dbReference type="PANTHER" id="PTHR11216">
    <property type="entry name" value="EH DOMAIN"/>
    <property type="match status" value="1"/>
</dbReference>
<evidence type="ECO:0000256" key="9">
    <source>
        <dbReference type="SAM" id="MobiDB-lite"/>
    </source>
</evidence>
<evidence type="ECO:0000259" key="10">
    <source>
        <dbReference type="PROSITE" id="PS50031"/>
    </source>
</evidence>
<evidence type="ECO:0000256" key="7">
    <source>
        <dbReference type="ARBA" id="ARBA00022837"/>
    </source>
</evidence>
<dbReference type="FunFam" id="3.40.50.300:FF:000147">
    <property type="entry name" value="EH domain-containing protein 1"/>
    <property type="match status" value="1"/>
</dbReference>
<dbReference type="InterPro" id="IPR040990">
    <property type="entry name" value="DUF5600"/>
</dbReference>
<keyword evidence="3" id="KW-1003">Cell membrane</keyword>
<evidence type="ECO:0000259" key="12">
    <source>
        <dbReference type="PROSITE" id="PS51718"/>
    </source>
</evidence>
<keyword evidence="5" id="KW-0547">Nucleotide-binding</keyword>
<keyword evidence="6" id="KW-0967">Endosome</keyword>
<dbReference type="InterPro" id="IPR030381">
    <property type="entry name" value="G_DYNAMIN_dom"/>
</dbReference>
<dbReference type="AlphaFoldDB" id="A0AAV1IAX0"/>
<dbReference type="Pfam" id="PF12763">
    <property type="entry name" value="EH"/>
    <property type="match status" value="1"/>
</dbReference>
<dbReference type="PANTHER" id="PTHR11216:SF31">
    <property type="entry name" value="AT21416P"/>
    <property type="match status" value="1"/>
</dbReference>
<dbReference type="Gene3D" id="1.10.238.10">
    <property type="entry name" value="EF-hand"/>
    <property type="match status" value="1"/>
</dbReference>
<dbReference type="GO" id="GO:0016197">
    <property type="term" value="P:endosomal transport"/>
    <property type="evidence" value="ECO:0007669"/>
    <property type="project" value="TreeGrafter"/>
</dbReference>
<dbReference type="CDD" id="cd09913">
    <property type="entry name" value="EHD"/>
    <property type="match status" value="1"/>
</dbReference>
<evidence type="ECO:0000259" key="11">
    <source>
        <dbReference type="PROSITE" id="PS50222"/>
    </source>
</evidence>
<dbReference type="CDD" id="cd00052">
    <property type="entry name" value="EH"/>
    <property type="match status" value="1"/>
</dbReference>
<dbReference type="Gene3D" id="1.10.268.20">
    <property type="match status" value="1"/>
</dbReference>
<feature type="compositionally biased region" description="Pro residues" evidence="9">
    <location>
        <begin position="166"/>
        <end position="175"/>
    </location>
</feature>
<dbReference type="SUPFAM" id="SSF47473">
    <property type="entry name" value="EF-hand"/>
    <property type="match status" value="1"/>
</dbReference>
<feature type="domain" description="EF-hand" evidence="11">
    <location>
        <begin position="17"/>
        <end position="52"/>
    </location>
</feature>
<evidence type="ECO:0000256" key="3">
    <source>
        <dbReference type="ARBA" id="ARBA00022475"/>
    </source>
</evidence>
<keyword evidence="4" id="KW-0479">Metal-binding</keyword>
<gene>
    <name evidence="13" type="ORF">CVIRNUC_006556</name>
</gene>
<name>A0AAV1IAX0_9CHLO</name>
<dbReference type="GO" id="GO:0005886">
    <property type="term" value="C:plasma membrane"/>
    <property type="evidence" value="ECO:0007669"/>
    <property type="project" value="UniProtKB-SubCell"/>
</dbReference>
<feature type="domain" description="EH" evidence="10">
    <location>
        <begin position="18"/>
        <end position="114"/>
    </location>
</feature>
<keyword evidence="7" id="KW-0106">Calcium</keyword>
<evidence type="ECO:0000256" key="1">
    <source>
        <dbReference type="ARBA" id="ARBA00004413"/>
    </source>
</evidence>
<dbReference type="InterPro" id="IPR045063">
    <property type="entry name" value="Dynamin_N"/>
</dbReference>
<comment type="caution">
    <text evidence="13">The sequence shown here is derived from an EMBL/GenBank/DDBJ whole genome shotgun (WGS) entry which is preliminary data.</text>
</comment>
<dbReference type="Pfam" id="PF00350">
    <property type="entry name" value="Dynamin_N"/>
    <property type="match status" value="1"/>
</dbReference>
<reference evidence="13 14" key="1">
    <citation type="submission" date="2023-10" db="EMBL/GenBank/DDBJ databases">
        <authorList>
            <person name="Maclean D."/>
            <person name="Macfadyen A."/>
        </authorList>
    </citation>
    <scope>NUCLEOTIDE SEQUENCE [LARGE SCALE GENOMIC DNA]</scope>
</reference>
<dbReference type="SMART" id="SM00027">
    <property type="entry name" value="EH"/>
    <property type="match status" value="1"/>
</dbReference>
<dbReference type="PROSITE" id="PS50222">
    <property type="entry name" value="EF_HAND_2"/>
    <property type="match status" value="1"/>
</dbReference>
<dbReference type="GO" id="GO:0005509">
    <property type="term" value="F:calcium ion binding"/>
    <property type="evidence" value="ECO:0007669"/>
    <property type="project" value="InterPro"/>
</dbReference>
<dbReference type="PROSITE" id="PS51718">
    <property type="entry name" value="G_DYNAMIN_2"/>
    <property type="match status" value="1"/>
</dbReference>
<dbReference type="Pfam" id="PF18150">
    <property type="entry name" value="DUF5600"/>
    <property type="match status" value="1"/>
</dbReference>
<feature type="region of interest" description="Disordered" evidence="9">
    <location>
        <begin position="130"/>
        <end position="202"/>
    </location>
</feature>
<dbReference type="PROSITE" id="PS50031">
    <property type="entry name" value="EH"/>
    <property type="match status" value="1"/>
</dbReference>
<feature type="compositionally biased region" description="Low complexity" evidence="9">
    <location>
        <begin position="176"/>
        <end position="190"/>
    </location>
</feature>
<evidence type="ECO:0000313" key="13">
    <source>
        <dbReference type="EMBL" id="CAK0783357.1"/>
    </source>
</evidence>
<keyword evidence="14" id="KW-1185">Reference proteome</keyword>
<evidence type="ECO:0000256" key="2">
    <source>
        <dbReference type="ARBA" id="ARBA00004481"/>
    </source>
</evidence>
<dbReference type="SUPFAM" id="SSF52540">
    <property type="entry name" value="P-loop containing nucleoside triphosphate hydrolases"/>
    <property type="match status" value="1"/>
</dbReference>
<evidence type="ECO:0000256" key="6">
    <source>
        <dbReference type="ARBA" id="ARBA00022753"/>
    </source>
</evidence>
<proteinExistence type="predicted"/>
<organism evidence="13 14">
    <name type="scientific">Coccomyxa viridis</name>
    <dbReference type="NCBI Taxonomy" id="1274662"/>
    <lineage>
        <taxon>Eukaryota</taxon>
        <taxon>Viridiplantae</taxon>
        <taxon>Chlorophyta</taxon>
        <taxon>core chlorophytes</taxon>
        <taxon>Trebouxiophyceae</taxon>
        <taxon>Trebouxiophyceae incertae sedis</taxon>
        <taxon>Coccomyxaceae</taxon>
        <taxon>Coccomyxa</taxon>
    </lineage>
</organism>
<dbReference type="GO" id="GO:0006897">
    <property type="term" value="P:endocytosis"/>
    <property type="evidence" value="ECO:0007669"/>
    <property type="project" value="TreeGrafter"/>
</dbReference>
<dbReference type="InterPro" id="IPR000261">
    <property type="entry name" value="EH_dom"/>
</dbReference>